<dbReference type="InterPro" id="IPR051531">
    <property type="entry name" value="N-acetyltransferase"/>
</dbReference>
<dbReference type="Pfam" id="PF13302">
    <property type="entry name" value="Acetyltransf_3"/>
    <property type="match status" value="1"/>
</dbReference>
<feature type="domain" description="N-acetyltransferase" evidence="1">
    <location>
        <begin position="13"/>
        <end position="181"/>
    </location>
</feature>
<dbReference type="OrthoDB" id="9798081at2"/>
<protein>
    <submittedName>
        <fullName evidence="2">GCN5-related N-acetyltransferase</fullName>
    </submittedName>
</protein>
<dbReference type="PROSITE" id="PS51186">
    <property type="entry name" value="GNAT"/>
    <property type="match status" value="1"/>
</dbReference>
<dbReference type="InterPro" id="IPR016181">
    <property type="entry name" value="Acyl_CoA_acyltransferase"/>
</dbReference>
<evidence type="ECO:0000313" key="2">
    <source>
        <dbReference type="EMBL" id="CUS03024.2"/>
    </source>
</evidence>
<dbReference type="RefSeq" id="WP_157912922.1">
    <property type="nucleotide sequence ID" value="NZ_LN890655.1"/>
</dbReference>
<organism evidence="2 3">
    <name type="scientific">Candidatus Promineifilum breve</name>
    <dbReference type="NCBI Taxonomy" id="1806508"/>
    <lineage>
        <taxon>Bacteria</taxon>
        <taxon>Bacillati</taxon>
        <taxon>Chloroflexota</taxon>
        <taxon>Ardenticatenia</taxon>
        <taxon>Candidatus Promineifilales</taxon>
        <taxon>Candidatus Promineifilaceae</taxon>
        <taxon>Candidatus Promineifilum</taxon>
    </lineage>
</organism>
<evidence type="ECO:0000259" key="1">
    <source>
        <dbReference type="PROSITE" id="PS51186"/>
    </source>
</evidence>
<gene>
    <name evidence="2" type="ORF">CFX0092_A1146</name>
</gene>
<dbReference type="InterPro" id="IPR000182">
    <property type="entry name" value="GNAT_dom"/>
</dbReference>
<dbReference type="SUPFAM" id="SSF55729">
    <property type="entry name" value="Acyl-CoA N-acyltransferases (Nat)"/>
    <property type="match status" value="1"/>
</dbReference>
<dbReference type="KEGG" id="pbf:CFX0092_A1146"/>
<proteinExistence type="predicted"/>
<evidence type="ECO:0000313" key="3">
    <source>
        <dbReference type="Proteomes" id="UP000215027"/>
    </source>
</evidence>
<keyword evidence="3" id="KW-1185">Reference proteome</keyword>
<dbReference type="AlphaFoldDB" id="A0A160T0M1"/>
<dbReference type="Gene3D" id="3.40.630.30">
    <property type="match status" value="1"/>
</dbReference>
<accession>A0A160T0M1</accession>
<dbReference type="EMBL" id="LN890655">
    <property type="protein sequence ID" value="CUS03024.2"/>
    <property type="molecule type" value="Genomic_DNA"/>
</dbReference>
<dbReference type="PANTHER" id="PTHR43792:SF1">
    <property type="entry name" value="N-ACETYLTRANSFERASE DOMAIN-CONTAINING PROTEIN"/>
    <property type="match status" value="1"/>
</dbReference>
<name>A0A160T0M1_9CHLR</name>
<dbReference type="Proteomes" id="UP000215027">
    <property type="component" value="Chromosome I"/>
</dbReference>
<sequence>MNTPTNILETDRLLLRRLIPDDLDALYALYRDPEMRRYFPPEGASPDRTLTREETWEELEWFLNGHPRHPELGLWATILKDNGAFIGRCGLLPWTIDGQDEVEVAYMIDKAYWRRGLASEAASGIRDYAFQQLGLSRLICMIYPENVASVKVAESMGMAFEKECVDEHGPYWVYSMTKPVAG</sequence>
<reference evidence="2" key="1">
    <citation type="submission" date="2016-01" db="EMBL/GenBank/DDBJ databases">
        <authorList>
            <person name="Mcilroy J.S."/>
            <person name="Karst M S."/>
            <person name="Albertsen M."/>
        </authorList>
    </citation>
    <scope>NUCLEOTIDE SEQUENCE</scope>
    <source>
        <strain evidence="2">Cfx-K</strain>
    </source>
</reference>
<dbReference type="PANTHER" id="PTHR43792">
    <property type="entry name" value="GNAT FAMILY, PUTATIVE (AFU_ORTHOLOGUE AFUA_3G00765)-RELATED-RELATED"/>
    <property type="match status" value="1"/>
</dbReference>
<dbReference type="GO" id="GO:0016747">
    <property type="term" value="F:acyltransferase activity, transferring groups other than amino-acyl groups"/>
    <property type="evidence" value="ECO:0007669"/>
    <property type="project" value="InterPro"/>
</dbReference>